<protein>
    <recommendedName>
        <fullName evidence="2">Integrase SAM-like N-terminal domain-containing protein</fullName>
    </recommendedName>
</protein>
<feature type="domain" description="Integrase SAM-like N-terminal" evidence="2">
    <location>
        <begin position="66"/>
        <end position="121"/>
    </location>
</feature>
<reference evidence="3" key="1">
    <citation type="submission" date="2020-10" db="EMBL/GenBank/DDBJ databases">
        <authorList>
            <person name="Gilroy R."/>
        </authorList>
    </citation>
    <scope>NUCLEOTIDE SEQUENCE</scope>
    <source>
        <strain evidence="3">6276</strain>
    </source>
</reference>
<comment type="caution">
    <text evidence="3">The sequence shown here is derived from an EMBL/GenBank/DDBJ whole genome shotgun (WGS) entry which is preliminary data.</text>
</comment>
<accession>A0A9D1EY24</accession>
<dbReference type="InterPro" id="IPR011010">
    <property type="entry name" value="DNA_brk_join_enz"/>
</dbReference>
<dbReference type="AlphaFoldDB" id="A0A9D1EY24"/>
<gene>
    <name evidence="3" type="ORF">IAC10_02725</name>
</gene>
<organism evidence="3 4">
    <name type="scientific">Candidatus Scatousia excrementigallinarum</name>
    <dbReference type="NCBI Taxonomy" id="2840935"/>
    <lineage>
        <taxon>Bacteria</taxon>
        <taxon>Candidatus Scatousia</taxon>
    </lineage>
</organism>
<evidence type="ECO:0000313" key="3">
    <source>
        <dbReference type="EMBL" id="HIS35532.1"/>
    </source>
</evidence>
<dbReference type="SUPFAM" id="SSF56349">
    <property type="entry name" value="DNA breaking-rejoining enzymes"/>
    <property type="match status" value="1"/>
</dbReference>
<keyword evidence="1" id="KW-0238">DNA-binding</keyword>
<dbReference type="EMBL" id="DVIU01000054">
    <property type="protein sequence ID" value="HIS35532.1"/>
    <property type="molecule type" value="Genomic_DNA"/>
</dbReference>
<dbReference type="GO" id="GO:0015074">
    <property type="term" value="P:DNA integration"/>
    <property type="evidence" value="ECO:0007669"/>
    <property type="project" value="InterPro"/>
</dbReference>
<evidence type="ECO:0000256" key="1">
    <source>
        <dbReference type="ARBA" id="ARBA00023125"/>
    </source>
</evidence>
<reference evidence="3" key="2">
    <citation type="journal article" date="2021" name="PeerJ">
        <title>Extensive microbial diversity within the chicken gut microbiome revealed by metagenomics and culture.</title>
        <authorList>
            <person name="Gilroy R."/>
            <person name="Ravi A."/>
            <person name="Getino M."/>
            <person name="Pursley I."/>
            <person name="Horton D.L."/>
            <person name="Alikhan N.F."/>
            <person name="Baker D."/>
            <person name="Gharbi K."/>
            <person name="Hall N."/>
            <person name="Watson M."/>
            <person name="Adriaenssens E.M."/>
            <person name="Foster-Nyarko E."/>
            <person name="Jarju S."/>
            <person name="Secka A."/>
            <person name="Antonio M."/>
            <person name="Oren A."/>
            <person name="Chaudhuri R.R."/>
            <person name="La Ragione R."/>
            <person name="Hildebrand F."/>
            <person name="Pallen M.J."/>
        </authorList>
    </citation>
    <scope>NUCLEOTIDE SEQUENCE</scope>
    <source>
        <strain evidence="3">6276</strain>
    </source>
</reference>
<proteinExistence type="predicted"/>
<dbReference type="InterPro" id="IPR010998">
    <property type="entry name" value="Integrase_recombinase_N"/>
</dbReference>
<sequence>MSKRGENITKRKDGRWEARVIKGYNCSGKALYQYIYGRTYSEAKNKKNDYLAGQSKKSYKKDLILFSSVLSEFLICQQNKVKTSTLARYQEIINLHIMPTFGNMQIMEITAQMIELFANKKIENTRAP</sequence>
<dbReference type="GO" id="GO:0003677">
    <property type="term" value="F:DNA binding"/>
    <property type="evidence" value="ECO:0007669"/>
    <property type="project" value="UniProtKB-KW"/>
</dbReference>
<evidence type="ECO:0000313" key="4">
    <source>
        <dbReference type="Proteomes" id="UP000823928"/>
    </source>
</evidence>
<dbReference type="Pfam" id="PF14659">
    <property type="entry name" value="Phage_int_SAM_3"/>
    <property type="match status" value="1"/>
</dbReference>
<dbReference type="Proteomes" id="UP000823928">
    <property type="component" value="Unassembled WGS sequence"/>
</dbReference>
<dbReference type="InterPro" id="IPR004107">
    <property type="entry name" value="Integrase_SAM-like_N"/>
</dbReference>
<name>A0A9D1EY24_9BACT</name>
<dbReference type="Gene3D" id="1.10.150.130">
    <property type="match status" value="1"/>
</dbReference>
<evidence type="ECO:0000259" key="2">
    <source>
        <dbReference type="Pfam" id="PF14659"/>
    </source>
</evidence>